<dbReference type="GO" id="GO:0015562">
    <property type="term" value="F:efflux transmembrane transporter activity"/>
    <property type="evidence" value="ECO:0007669"/>
    <property type="project" value="InterPro"/>
</dbReference>
<accession>A0A3B1CZR0</accession>
<reference evidence="8" key="1">
    <citation type="submission" date="2018-06" db="EMBL/GenBank/DDBJ databases">
        <authorList>
            <person name="Zhirakovskaya E."/>
        </authorList>
    </citation>
    <scope>NUCLEOTIDE SEQUENCE</scope>
</reference>
<dbReference type="SUPFAM" id="SSF56954">
    <property type="entry name" value="Outer membrane efflux proteins (OEP)"/>
    <property type="match status" value="1"/>
</dbReference>
<dbReference type="GO" id="GO:1990281">
    <property type="term" value="C:efflux pump complex"/>
    <property type="evidence" value="ECO:0007669"/>
    <property type="project" value="TreeGrafter"/>
</dbReference>
<comment type="subcellular location">
    <subcellularLocation>
        <location evidence="1">Cell outer membrane</location>
    </subcellularLocation>
</comment>
<keyword evidence="7" id="KW-0175">Coiled coil</keyword>
<dbReference type="PANTHER" id="PTHR30026">
    <property type="entry name" value="OUTER MEMBRANE PROTEIN TOLC"/>
    <property type="match status" value="1"/>
</dbReference>
<evidence type="ECO:0000313" key="8">
    <source>
        <dbReference type="EMBL" id="VAX29444.1"/>
    </source>
</evidence>
<dbReference type="GO" id="GO:0009279">
    <property type="term" value="C:cell outer membrane"/>
    <property type="evidence" value="ECO:0007669"/>
    <property type="project" value="UniProtKB-SubCell"/>
</dbReference>
<dbReference type="Gene3D" id="1.20.1600.10">
    <property type="entry name" value="Outer membrane efflux proteins (OEP)"/>
    <property type="match status" value="1"/>
</dbReference>
<proteinExistence type="predicted"/>
<dbReference type="EMBL" id="UOGI01000054">
    <property type="protein sequence ID" value="VAX29444.1"/>
    <property type="molecule type" value="Genomic_DNA"/>
</dbReference>
<gene>
    <name evidence="8" type="ORF">MNBD_NITROSPIRAE03-53</name>
</gene>
<keyword evidence="2" id="KW-0813">Transport</keyword>
<organism evidence="8">
    <name type="scientific">hydrothermal vent metagenome</name>
    <dbReference type="NCBI Taxonomy" id="652676"/>
    <lineage>
        <taxon>unclassified sequences</taxon>
        <taxon>metagenomes</taxon>
        <taxon>ecological metagenomes</taxon>
    </lineage>
</organism>
<dbReference type="Pfam" id="PF02321">
    <property type="entry name" value="OEP"/>
    <property type="match status" value="2"/>
</dbReference>
<evidence type="ECO:0000256" key="4">
    <source>
        <dbReference type="ARBA" id="ARBA00022692"/>
    </source>
</evidence>
<feature type="coiled-coil region" evidence="7">
    <location>
        <begin position="327"/>
        <end position="379"/>
    </location>
</feature>
<evidence type="ECO:0000256" key="1">
    <source>
        <dbReference type="ARBA" id="ARBA00004442"/>
    </source>
</evidence>
<name>A0A3B1CZR0_9ZZZZ</name>
<evidence type="ECO:0000256" key="5">
    <source>
        <dbReference type="ARBA" id="ARBA00023136"/>
    </source>
</evidence>
<evidence type="ECO:0000256" key="6">
    <source>
        <dbReference type="ARBA" id="ARBA00023237"/>
    </source>
</evidence>
<evidence type="ECO:0000256" key="7">
    <source>
        <dbReference type="SAM" id="Coils"/>
    </source>
</evidence>
<evidence type="ECO:0000256" key="2">
    <source>
        <dbReference type="ARBA" id="ARBA00022448"/>
    </source>
</evidence>
<keyword evidence="4" id="KW-0812">Transmembrane</keyword>
<sequence>MKKIIILLLCAVFAGHSAYGETQNKSYSLSEAVEYALRNNPRLAALHVDIEIENYAIDEAKGGRFPRVNLIGSAIRSRYDRPVLPISGLPLEGGFPDFDNPIYDIGVSFNLPIYMGGRLSRQVKIAEISKSIAEDALAFDRQELVFNVTSIYYKILELEKVLKASEKRVSQLEVHKKDVELFLKAGNVPRIDLLNTETGLAHARHSALIVKQNLESAYELLKDFMGVEDVDAEISVVPEIMKRSHPDIQESREKAFSLRPDYKAVLKKQKMADERVKLLSGKRLPFVNLYGEYTENSGNNFNFKEDWYVSLSLTIPIFDGGVIKTQINKARKELEKIKENKRALRLKILREIKDAHRGIENALERMEVLSKGIETAEEILRIERLKYEAGSGTSTEVIDAQTALLRAKVEYYQGIYDKDIAIAALDKAIGQDGYKEVSE</sequence>
<dbReference type="PANTHER" id="PTHR30026:SF20">
    <property type="entry name" value="OUTER MEMBRANE PROTEIN TOLC"/>
    <property type="match status" value="1"/>
</dbReference>
<dbReference type="InterPro" id="IPR051906">
    <property type="entry name" value="TolC-like"/>
</dbReference>
<evidence type="ECO:0008006" key="9">
    <source>
        <dbReference type="Google" id="ProtNLM"/>
    </source>
</evidence>
<keyword evidence="3" id="KW-1134">Transmembrane beta strand</keyword>
<dbReference type="GO" id="GO:0015288">
    <property type="term" value="F:porin activity"/>
    <property type="evidence" value="ECO:0007669"/>
    <property type="project" value="TreeGrafter"/>
</dbReference>
<keyword evidence="5" id="KW-0472">Membrane</keyword>
<dbReference type="InterPro" id="IPR003423">
    <property type="entry name" value="OMP_efflux"/>
</dbReference>
<dbReference type="AlphaFoldDB" id="A0A3B1CZR0"/>
<evidence type="ECO:0000256" key="3">
    <source>
        <dbReference type="ARBA" id="ARBA00022452"/>
    </source>
</evidence>
<protein>
    <recommendedName>
        <fullName evidence="9">Outer membrane efflux protein</fullName>
    </recommendedName>
</protein>
<keyword evidence="6" id="KW-0998">Cell outer membrane</keyword>